<reference evidence="2 3" key="1">
    <citation type="journal article" date="2023" name="Plants (Basel)">
        <title>Bridging the Gap: Combining Genomics and Transcriptomics Approaches to Understand Stylosanthes scabra, an Orphan Legume from the Brazilian Caatinga.</title>
        <authorList>
            <person name="Ferreira-Neto J.R.C."/>
            <person name="da Silva M.D."/>
            <person name="Binneck E."/>
            <person name="de Melo N.F."/>
            <person name="da Silva R.H."/>
            <person name="de Melo A.L.T.M."/>
            <person name="Pandolfi V."/>
            <person name="Bustamante F.O."/>
            <person name="Brasileiro-Vidal A.C."/>
            <person name="Benko-Iseppon A.M."/>
        </authorList>
    </citation>
    <scope>NUCLEOTIDE SEQUENCE [LARGE SCALE GENOMIC DNA]</scope>
    <source>
        <tissue evidence="2">Leaves</tissue>
    </source>
</reference>
<proteinExistence type="predicted"/>
<organism evidence="2 3">
    <name type="scientific">Stylosanthes scabra</name>
    <dbReference type="NCBI Taxonomy" id="79078"/>
    <lineage>
        <taxon>Eukaryota</taxon>
        <taxon>Viridiplantae</taxon>
        <taxon>Streptophyta</taxon>
        <taxon>Embryophyta</taxon>
        <taxon>Tracheophyta</taxon>
        <taxon>Spermatophyta</taxon>
        <taxon>Magnoliopsida</taxon>
        <taxon>eudicotyledons</taxon>
        <taxon>Gunneridae</taxon>
        <taxon>Pentapetalae</taxon>
        <taxon>rosids</taxon>
        <taxon>fabids</taxon>
        <taxon>Fabales</taxon>
        <taxon>Fabaceae</taxon>
        <taxon>Papilionoideae</taxon>
        <taxon>50 kb inversion clade</taxon>
        <taxon>dalbergioids sensu lato</taxon>
        <taxon>Dalbergieae</taxon>
        <taxon>Pterocarpus clade</taxon>
        <taxon>Stylosanthes</taxon>
    </lineage>
</organism>
<comment type="caution">
    <text evidence="2">The sequence shown here is derived from an EMBL/GenBank/DDBJ whole genome shotgun (WGS) entry which is preliminary data.</text>
</comment>
<gene>
    <name evidence="2" type="ORF">PIB30_044789</name>
</gene>
<accession>A0ABU6TGL8</accession>
<dbReference type="Proteomes" id="UP001341840">
    <property type="component" value="Unassembled WGS sequence"/>
</dbReference>
<evidence type="ECO:0000256" key="1">
    <source>
        <dbReference type="SAM" id="MobiDB-lite"/>
    </source>
</evidence>
<name>A0ABU6TGL8_9FABA</name>
<evidence type="ECO:0000313" key="3">
    <source>
        <dbReference type="Proteomes" id="UP001341840"/>
    </source>
</evidence>
<feature type="region of interest" description="Disordered" evidence="1">
    <location>
        <begin position="64"/>
        <end position="90"/>
    </location>
</feature>
<protein>
    <submittedName>
        <fullName evidence="2">Uncharacterized protein</fullName>
    </submittedName>
</protein>
<keyword evidence="3" id="KW-1185">Reference proteome</keyword>
<evidence type="ECO:0000313" key="2">
    <source>
        <dbReference type="EMBL" id="MED6147529.1"/>
    </source>
</evidence>
<dbReference type="EMBL" id="JASCZI010090890">
    <property type="protein sequence ID" value="MED6147529.1"/>
    <property type="molecule type" value="Genomic_DNA"/>
</dbReference>
<sequence>MRYTPNLGIILPSIAVIPFSLTTPTQRFPHPQRHRRPATSSTSFPPVSFLFSISDPLTSRVLRESEAKDLDPPLPDGAAPSSPSTPAINLSRLHRRNCRPNRMNQIVDVPSASLLHQHCPFNFVVSPPRKSRLFMAEILRPQSPPFPRE</sequence>